<dbReference type="SUPFAM" id="SSF102114">
    <property type="entry name" value="Radical SAM enzymes"/>
    <property type="match status" value="1"/>
</dbReference>
<dbReference type="Proteomes" id="UP000434409">
    <property type="component" value="Unassembled WGS sequence"/>
</dbReference>
<dbReference type="GO" id="GO:0003824">
    <property type="term" value="F:catalytic activity"/>
    <property type="evidence" value="ECO:0007669"/>
    <property type="project" value="InterPro"/>
</dbReference>
<dbReference type="SMART" id="SM00729">
    <property type="entry name" value="Elp3"/>
    <property type="match status" value="1"/>
</dbReference>
<evidence type="ECO:0000259" key="7">
    <source>
        <dbReference type="PROSITE" id="PS51918"/>
    </source>
</evidence>
<dbReference type="Pfam" id="PF02310">
    <property type="entry name" value="B12-binding"/>
    <property type="match status" value="1"/>
</dbReference>
<dbReference type="EMBL" id="VULY01000018">
    <property type="protein sequence ID" value="MSR94630.1"/>
    <property type="molecule type" value="Genomic_DNA"/>
</dbReference>
<comment type="cofactor">
    <cofactor evidence="1">
        <name>[4Fe-4S] cluster</name>
        <dbReference type="ChEBI" id="CHEBI:49883"/>
    </cofactor>
</comment>
<dbReference type="AlphaFoldDB" id="A0A6N7V3D5"/>
<dbReference type="InterPro" id="IPR051198">
    <property type="entry name" value="BchE-like"/>
</dbReference>
<keyword evidence="3" id="KW-0479">Metal-binding</keyword>
<dbReference type="GO" id="GO:0005829">
    <property type="term" value="C:cytosol"/>
    <property type="evidence" value="ECO:0007669"/>
    <property type="project" value="TreeGrafter"/>
</dbReference>
<evidence type="ECO:0000256" key="4">
    <source>
        <dbReference type="ARBA" id="ARBA00023004"/>
    </source>
</evidence>
<keyword evidence="9" id="KW-1185">Reference proteome</keyword>
<dbReference type="SFLD" id="SFLDG01082">
    <property type="entry name" value="B12-binding_domain_containing"/>
    <property type="match status" value="1"/>
</dbReference>
<protein>
    <submittedName>
        <fullName evidence="8">DUF4080 domain-containing protein</fullName>
    </submittedName>
</protein>
<dbReference type="InterPro" id="IPR058240">
    <property type="entry name" value="rSAM_sf"/>
</dbReference>
<reference evidence="8 9" key="1">
    <citation type="submission" date="2019-08" db="EMBL/GenBank/DDBJ databases">
        <title>In-depth cultivation of the pig gut microbiome towards novel bacterial diversity and tailored functional studies.</title>
        <authorList>
            <person name="Wylensek D."/>
            <person name="Hitch T.C.A."/>
            <person name="Clavel T."/>
        </authorList>
    </citation>
    <scope>NUCLEOTIDE SEQUENCE [LARGE SCALE GENOMIC DNA]</scope>
    <source>
        <strain evidence="8 9">68-1-5</strain>
    </source>
</reference>
<keyword evidence="2" id="KW-0949">S-adenosyl-L-methionine</keyword>
<dbReference type="SFLD" id="SFLDG01123">
    <property type="entry name" value="methyltransferase_(Class_B)"/>
    <property type="match status" value="1"/>
</dbReference>
<evidence type="ECO:0000256" key="2">
    <source>
        <dbReference type="ARBA" id="ARBA00022691"/>
    </source>
</evidence>
<dbReference type="InterPro" id="IPR006158">
    <property type="entry name" value="Cobalamin-bd"/>
</dbReference>
<dbReference type="InterPro" id="IPR006638">
    <property type="entry name" value="Elp3/MiaA/NifB-like_rSAM"/>
</dbReference>
<dbReference type="CDD" id="cd02068">
    <property type="entry name" value="radical_SAM_B12_BD"/>
    <property type="match status" value="1"/>
</dbReference>
<sequence>MAVNAKYIHSNLAVYDIGAYTGQYLRKKGLEEEASIEIAEYTINQKNEEILADLYERKPELLGISCYIWNIATVRSILADLWKILPKTKVWLGGPEVGFSGEILLHQYPQVSGVIRGEGEHTFARLVEAHLSRKEEGEIPGLLLRRETKEILSTGEAAFMDLDAIPFVYENMEQFLHRIIYYESSRGCPFSCSYCMSSIDRRLRFRSMEKVLGELQFFLDQKVPQVKFVDRTFNCQKERSRRIWQFLLEQDNQVTNFHFEIGADLLEEEDLELIRQMRPGLIQLEIGVQSTHEKTLQEINRYAPFSQIASTVTTIRSYGNTHLHLDLIAGLPYEDYQTFQRSFDQVYRLKPTALQLGFLKVLKGTPMEAKREAYGLVHGADAPYEVISTKWISYEEIRKLKEIEEMVEIFFNSCQFFHTISLLERQFQRPFSFYEALAGFYRRRGYVGRSHSREERYRHLLEFGLEKGENSSERIRECLTLDYYLRENSKKRPEFAGKQKISGKSLTEFYRREEKRRDYLKQGYEQWDSKQLERRTHLEWVSSRQKAWLFDYLHRDPLTGNATVFEIAWEQAEDGWERQRS</sequence>
<dbReference type="InterPro" id="IPR034466">
    <property type="entry name" value="Methyltransferase_Class_B"/>
</dbReference>
<dbReference type="Pfam" id="PF04055">
    <property type="entry name" value="Radical_SAM"/>
    <property type="match status" value="1"/>
</dbReference>
<dbReference type="PANTHER" id="PTHR43409">
    <property type="entry name" value="ANAEROBIC MAGNESIUM-PROTOPORPHYRIN IX MONOMETHYL ESTER CYCLASE-RELATED"/>
    <property type="match status" value="1"/>
</dbReference>
<dbReference type="GO" id="GO:0031419">
    <property type="term" value="F:cobalamin binding"/>
    <property type="evidence" value="ECO:0007669"/>
    <property type="project" value="InterPro"/>
</dbReference>
<dbReference type="Gene3D" id="3.80.30.20">
    <property type="entry name" value="tm_1862 like domain"/>
    <property type="match status" value="1"/>
</dbReference>
<dbReference type="InterPro" id="IPR007197">
    <property type="entry name" value="rSAM"/>
</dbReference>
<keyword evidence="5" id="KW-0411">Iron-sulfur</keyword>
<feature type="domain" description="B12-binding" evidence="6">
    <location>
        <begin position="1"/>
        <end position="137"/>
    </location>
</feature>
<keyword evidence="4" id="KW-0408">Iron</keyword>
<evidence type="ECO:0000256" key="3">
    <source>
        <dbReference type="ARBA" id="ARBA00022723"/>
    </source>
</evidence>
<evidence type="ECO:0000256" key="1">
    <source>
        <dbReference type="ARBA" id="ARBA00001966"/>
    </source>
</evidence>
<dbReference type="GO" id="GO:0051539">
    <property type="term" value="F:4 iron, 4 sulfur cluster binding"/>
    <property type="evidence" value="ECO:0007669"/>
    <property type="project" value="UniProtKB-KW"/>
</dbReference>
<comment type="caution">
    <text evidence="8">The sequence shown here is derived from an EMBL/GenBank/DDBJ whole genome shotgun (WGS) entry which is preliminary data.</text>
</comment>
<name>A0A6N7V3D5_9FIRM</name>
<dbReference type="InterPro" id="IPR036724">
    <property type="entry name" value="Cobalamin-bd_sf"/>
</dbReference>
<dbReference type="PROSITE" id="PS51918">
    <property type="entry name" value="RADICAL_SAM"/>
    <property type="match status" value="1"/>
</dbReference>
<dbReference type="SUPFAM" id="SSF52242">
    <property type="entry name" value="Cobalamin (vitamin B12)-binding domain"/>
    <property type="match status" value="1"/>
</dbReference>
<evidence type="ECO:0000313" key="9">
    <source>
        <dbReference type="Proteomes" id="UP000434409"/>
    </source>
</evidence>
<evidence type="ECO:0000313" key="8">
    <source>
        <dbReference type="EMBL" id="MSR94630.1"/>
    </source>
</evidence>
<feature type="domain" description="Radical SAM core" evidence="7">
    <location>
        <begin position="174"/>
        <end position="404"/>
    </location>
</feature>
<dbReference type="PANTHER" id="PTHR43409:SF16">
    <property type="entry name" value="SLR0320 PROTEIN"/>
    <property type="match status" value="1"/>
</dbReference>
<dbReference type="GO" id="GO:0046872">
    <property type="term" value="F:metal ion binding"/>
    <property type="evidence" value="ECO:0007669"/>
    <property type="project" value="UniProtKB-KW"/>
</dbReference>
<dbReference type="InterPro" id="IPR025288">
    <property type="entry name" value="DUF4080"/>
</dbReference>
<evidence type="ECO:0000259" key="6">
    <source>
        <dbReference type="PROSITE" id="PS51332"/>
    </source>
</evidence>
<evidence type="ECO:0000256" key="5">
    <source>
        <dbReference type="ARBA" id="ARBA00023014"/>
    </source>
</evidence>
<accession>A0A6N7V3D5</accession>
<proteinExistence type="predicted"/>
<dbReference type="Pfam" id="PF13311">
    <property type="entry name" value="DUF4080"/>
    <property type="match status" value="1"/>
</dbReference>
<gene>
    <name evidence="8" type="ORF">FYJ34_10280</name>
</gene>
<organism evidence="8 9">
    <name type="scientific">Suipraeoptans intestinalis</name>
    <dbReference type="NCBI Taxonomy" id="2606628"/>
    <lineage>
        <taxon>Bacteria</taxon>
        <taxon>Bacillati</taxon>
        <taxon>Bacillota</taxon>
        <taxon>Clostridia</taxon>
        <taxon>Lachnospirales</taxon>
        <taxon>Lachnospiraceae</taxon>
        <taxon>Suipraeoptans</taxon>
    </lineage>
</organism>
<dbReference type="Gene3D" id="3.40.50.280">
    <property type="entry name" value="Cobalamin-binding domain"/>
    <property type="match status" value="1"/>
</dbReference>
<dbReference type="InterPro" id="IPR023404">
    <property type="entry name" value="rSAM_horseshoe"/>
</dbReference>
<dbReference type="SFLD" id="SFLDS00029">
    <property type="entry name" value="Radical_SAM"/>
    <property type="match status" value="1"/>
</dbReference>
<dbReference type="PROSITE" id="PS51332">
    <property type="entry name" value="B12_BINDING"/>
    <property type="match status" value="1"/>
</dbReference>